<protein>
    <submittedName>
        <fullName evidence="1">Uncharacterized protein</fullName>
    </submittedName>
</protein>
<evidence type="ECO:0000313" key="2">
    <source>
        <dbReference type="Proteomes" id="UP000091857"/>
    </source>
</evidence>
<dbReference type="EMBL" id="CM004396">
    <property type="protein sequence ID" value="KAG8645780.1"/>
    <property type="molecule type" value="Genomic_DNA"/>
</dbReference>
<comment type="caution">
    <text evidence="1">The sequence shown here is derived from an EMBL/GenBank/DDBJ whole genome shotgun (WGS) entry which is preliminary data.</text>
</comment>
<proteinExistence type="predicted"/>
<evidence type="ECO:0000313" key="1">
    <source>
        <dbReference type="EMBL" id="KAG8645780.1"/>
    </source>
</evidence>
<organism evidence="1 2">
    <name type="scientific">Manihot esculenta</name>
    <name type="common">Cassava</name>
    <name type="synonym">Jatropha manihot</name>
    <dbReference type="NCBI Taxonomy" id="3983"/>
    <lineage>
        <taxon>Eukaryota</taxon>
        <taxon>Viridiplantae</taxon>
        <taxon>Streptophyta</taxon>
        <taxon>Embryophyta</taxon>
        <taxon>Tracheophyta</taxon>
        <taxon>Spermatophyta</taxon>
        <taxon>Magnoliopsida</taxon>
        <taxon>eudicotyledons</taxon>
        <taxon>Gunneridae</taxon>
        <taxon>Pentapetalae</taxon>
        <taxon>rosids</taxon>
        <taxon>fabids</taxon>
        <taxon>Malpighiales</taxon>
        <taxon>Euphorbiaceae</taxon>
        <taxon>Crotonoideae</taxon>
        <taxon>Manihoteae</taxon>
        <taxon>Manihot</taxon>
    </lineage>
</organism>
<accession>A0ACB7H0Q0</accession>
<reference evidence="2" key="1">
    <citation type="journal article" date="2016" name="Nat. Biotechnol.">
        <title>Sequencing wild and cultivated cassava and related species reveals extensive interspecific hybridization and genetic diversity.</title>
        <authorList>
            <person name="Bredeson J.V."/>
            <person name="Lyons J.B."/>
            <person name="Prochnik S.E."/>
            <person name="Wu G.A."/>
            <person name="Ha C.M."/>
            <person name="Edsinger-Gonzales E."/>
            <person name="Grimwood J."/>
            <person name="Schmutz J."/>
            <person name="Rabbi I.Y."/>
            <person name="Egesi C."/>
            <person name="Nauluvula P."/>
            <person name="Lebot V."/>
            <person name="Ndunguru J."/>
            <person name="Mkamilo G."/>
            <person name="Bart R.S."/>
            <person name="Setter T.L."/>
            <person name="Gleadow R.M."/>
            <person name="Kulakow P."/>
            <person name="Ferguson M.E."/>
            <person name="Rounsley S."/>
            <person name="Rokhsar D.S."/>
        </authorList>
    </citation>
    <scope>NUCLEOTIDE SEQUENCE [LARGE SCALE GENOMIC DNA]</scope>
    <source>
        <strain evidence="2">cv. AM560-2</strain>
    </source>
</reference>
<dbReference type="Proteomes" id="UP000091857">
    <property type="component" value="Chromosome 10"/>
</dbReference>
<name>A0ACB7H0Q0_MANES</name>
<keyword evidence="2" id="KW-1185">Reference proteome</keyword>
<gene>
    <name evidence="1" type="ORF">MANES_10G091832v8</name>
</gene>
<sequence length="496" mass="54518">MEYQYVVGGIIASVLGFLLLYRSRGMKKTKESRENMRDEVVKSSEQVVCRSENSISTDVIIVGAGIAGSALAYTLGKDGRRVHVIERDLTLPDRIIGELLQPGGYLKLIELGLEGESTKLSYPLLSLDEDVAGRSFHNGRFIQKMLEKAASLPNTWDNKGLQYKTKAGQELSACAPLTIVCDGCFSNLRPFLCNPKVDIPSCFVALILENCKLPYPNHGHVILAEPSPILFYRISSSEIRCLVDIPGQKLLSISNEEGRKGAPMEKDARGKLTHQRVEGDAEVVAAREPHAHDFLASELGGLASNGLAILLVNIRTMPNRSMSTAPYPTLGGLLLGNAFNMRHPLIGGGMTITLSDIVVLRNLLRPLHDLSGAHSLFNYFESFYTLHKTMASTINTLARALYKVFSASTDSAKNEMLLHFFVVAIYGINRLIVPFPSIPRIWIGARMIRVASGIIFPIIKVGVRQMFLPTTSPVQSVGSVPNRTEPIKPKTDMLKF</sequence>